<feature type="transmembrane region" description="Helical" evidence="1">
    <location>
        <begin position="7"/>
        <end position="25"/>
    </location>
</feature>
<dbReference type="EMBL" id="DVJP01000082">
    <property type="protein sequence ID" value="HIS77628.1"/>
    <property type="molecule type" value="Genomic_DNA"/>
</dbReference>
<evidence type="ECO:0000313" key="2">
    <source>
        <dbReference type="EMBL" id="HIS77628.1"/>
    </source>
</evidence>
<proteinExistence type="predicted"/>
<organism evidence="2 3">
    <name type="scientific">Candidatus Merdivicinus excrementipullorum</name>
    <dbReference type="NCBI Taxonomy" id="2840867"/>
    <lineage>
        <taxon>Bacteria</taxon>
        <taxon>Bacillati</taxon>
        <taxon>Bacillota</taxon>
        <taxon>Clostridia</taxon>
        <taxon>Eubacteriales</taxon>
        <taxon>Oscillospiraceae</taxon>
        <taxon>Oscillospiraceae incertae sedis</taxon>
        <taxon>Candidatus Merdivicinus</taxon>
    </lineage>
</organism>
<evidence type="ECO:0000313" key="3">
    <source>
        <dbReference type="Proteomes" id="UP000824002"/>
    </source>
</evidence>
<gene>
    <name evidence="2" type="ORF">IAB51_12650</name>
</gene>
<sequence length="125" mass="14471">MKQKYKILLGVLCTGILLLAGFFVYQMQFGGEDGSRPPFLMHEGVLYRVSSDGERVSPEEVENEGYEEFTVLSSVSDRDLPQKDGESNSADVGDVYYFDRESRRIYVRWEQNGNRWYSGYLPFEE</sequence>
<keyword evidence="1" id="KW-1133">Transmembrane helix</keyword>
<dbReference type="AlphaFoldDB" id="A0A9D1FQB4"/>
<evidence type="ECO:0000256" key="1">
    <source>
        <dbReference type="SAM" id="Phobius"/>
    </source>
</evidence>
<reference evidence="2" key="1">
    <citation type="submission" date="2020-10" db="EMBL/GenBank/DDBJ databases">
        <authorList>
            <person name="Gilroy R."/>
        </authorList>
    </citation>
    <scope>NUCLEOTIDE SEQUENCE</scope>
    <source>
        <strain evidence="2">CHK199-13235</strain>
    </source>
</reference>
<reference evidence="2" key="2">
    <citation type="journal article" date="2021" name="PeerJ">
        <title>Extensive microbial diversity within the chicken gut microbiome revealed by metagenomics and culture.</title>
        <authorList>
            <person name="Gilroy R."/>
            <person name="Ravi A."/>
            <person name="Getino M."/>
            <person name="Pursley I."/>
            <person name="Horton D.L."/>
            <person name="Alikhan N.F."/>
            <person name="Baker D."/>
            <person name="Gharbi K."/>
            <person name="Hall N."/>
            <person name="Watson M."/>
            <person name="Adriaenssens E.M."/>
            <person name="Foster-Nyarko E."/>
            <person name="Jarju S."/>
            <person name="Secka A."/>
            <person name="Antonio M."/>
            <person name="Oren A."/>
            <person name="Chaudhuri R.R."/>
            <person name="La Ragione R."/>
            <person name="Hildebrand F."/>
            <person name="Pallen M.J."/>
        </authorList>
    </citation>
    <scope>NUCLEOTIDE SEQUENCE</scope>
    <source>
        <strain evidence="2">CHK199-13235</strain>
    </source>
</reference>
<keyword evidence="1" id="KW-0472">Membrane</keyword>
<name>A0A9D1FQB4_9FIRM</name>
<accession>A0A9D1FQB4</accession>
<protein>
    <submittedName>
        <fullName evidence="2">Uncharacterized protein</fullName>
    </submittedName>
</protein>
<comment type="caution">
    <text evidence="2">The sequence shown here is derived from an EMBL/GenBank/DDBJ whole genome shotgun (WGS) entry which is preliminary data.</text>
</comment>
<dbReference type="Proteomes" id="UP000824002">
    <property type="component" value="Unassembled WGS sequence"/>
</dbReference>
<keyword evidence="1" id="KW-0812">Transmembrane</keyword>